<reference evidence="3 4" key="2">
    <citation type="submission" date="2024-10" db="EMBL/GenBank/DDBJ databases">
        <authorList>
            <person name="Ryan C."/>
        </authorList>
    </citation>
    <scope>NUCLEOTIDE SEQUENCE [LARGE SCALE GENOMIC DNA]</scope>
</reference>
<evidence type="ECO:0000313" key="3">
    <source>
        <dbReference type="EMBL" id="CAL5077049.1"/>
    </source>
</evidence>
<dbReference type="PANTHER" id="PTHR32133:SF408">
    <property type="entry name" value="OS07G0120400 PROTEIN"/>
    <property type="match status" value="1"/>
</dbReference>
<dbReference type="Pfam" id="PF00646">
    <property type="entry name" value="F-box"/>
    <property type="match status" value="1"/>
</dbReference>
<dbReference type="InterPro" id="IPR056594">
    <property type="entry name" value="AT5G49610-like_b-prop"/>
</dbReference>
<dbReference type="EMBL" id="OZ075116">
    <property type="protein sequence ID" value="CAL5077049.1"/>
    <property type="molecule type" value="Genomic_DNA"/>
</dbReference>
<dbReference type="Pfam" id="PF23635">
    <property type="entry name" value="Beta-prop_AT5G49610-like"/>
    <property type="match status" value="1"/>
</dbReference>
<dbReference type="InterPro" id="IPR001810">
    <property type="entry name" value="F-box_dom"/>
</dbReference>
<sequence>MAAAAARPPPELIEDAVAEILLRLPPDEPARLLRASSVCKLWRRILSDPAFPRRYRRFHRTPPPLLGVFKVVHCPNPIPRFIPTTAPSPFPGTAFFYHNTWLPIDCRHGRVLLQHNRNLNNLLVWDPVTGDREELPGLPRACPCRFSSTSRLSAAVLCAAAGCDHCHCHGGPFLVVCVDNNINGLAEVYLYSSQIGEWSVLACFQEDGIKSSFCIFQNKSSFCPSSAVLIGDEIYFTLMLGGVPKIVSYDLGSHCLSLISLPELRSMGLVLMPTEEGLLGLAGTRDYSLFLWSRMVNAEGVAEWVQCREIDLETTLPIDSPIDLVNIIGFAEDVNVIFVDTNCGTFIIDLKSGQARKVNESVRFSPVVPFMSFYTPGCACSRLPLPAETN</sequence>
<dbReference type="Gene3D" id="1.20.1280.50">
    <property type="match status" value="1"/>
</dbReference>
<dbReference type="Proteomes" id="UP001497457">
    <property type="component" value="Chromosome 6rd"/>
</dbReference>
<evidence type="ECO:0000259" key="2">
    <source>
        <dbReference type="Pfam" id="PF23635"/>
    </source>
</evidence>
<organism evidence="3 4">
    <name type="scientific">Urochloa decumbens</name>
    <dbReference type="NCBI Taxonomy" id="240449"/>
    <lineage>
        <taxon>Eukaryota</taxon>
        <taxon>Viridiplantae</taxon>
        <taxon>Streptophyta</taxon>
        <taxon>Embryophyta</taxon>
        <taxon>Tracheophyta</taxon>
        <taxon>Spermatophyta</taxon>
        <taxon>Magnoliopsida</taxon>
        <taxon>Liliopsida</taxon>
        <taxon>Poales</taxon>
        <taxon>Poaceae</taxon>
        <taxon>PACMAD clade</taxon>
        <taxon>Panicoideae</taxon>
        <taxon>Panicodae</taxon>
        <taxon>Paniceae</taxon>
        <taxon>Melinidinae</taxon>
        <taxon>Urochloa</taxon>
    </lineage>
</organism>
<feature type="domain" description="F-box" evidence="1">
    <location>
        <begin position="14"/>
        <end position="52"/>
    </location>
</feature>
<keyword evidence="4" id="KW-1185">Reference proteome</keyword>
<dbReference type="AlphaFoldDB" id="A0ABC9FMA2"/>
<reference evidence="4" key="1">
    <citation type="submission" date="2024-06" db="EMBL/GenBank/DDBJ databases">
        <authorList>
            <person name="Ryan C."/>
        </authorList>
    </citation>
    <scope>NUCLEOTIDE SEQUENCE [LARGE SCALE GENOMIC DNA]</scope>
</reference>
<protein>
    <recommendedName>
        <fullName evidence="5">F-box domain-containing protein</fullName>
    </recommendedName>
</protein>
<dbReference type="InterPro" id="IPR036047">
    <property type="entry name" value="F-box-like_dom_sf"/>
</dbReference>
<evidence type="ECO:0000259" key="1">
    <source>
        <dbReference type="Pfam" id="PF00646"/>
    </source>
</evidence>
<dbReference type="PANTHER" id="PTHR32133">
    <property type="entry name" value="OS07G0120400 PROTEIN"/>
    <property type="match status" value="1"/>
</dbReference>
<dbReference type="SUPFAM" id="SSF50965">
    <property type="entry name" value="Galactose oxidase, central domain"/>
    <property type="match status" value="1"/>
</dbReference>
<feature type="domain" description="F-box protein AT5G49610-like beta-propeller" evidence="2">
    <location>
        <begin position="104"/>
        <end position="376"/>
    </location>
</feature>
<gene>
    <name evidence="3" type="ORF">URODEC1_LOCUS106483</name>
</gene>
<evidence type="ECO:0000313" key="4">
    <source>
        <dbReference type="Proteomes" id="UP001497457"/>
    </source>
</evidence>
<evidence type="ECO:0008006" key="5">
    <source>
        <dbReference type="Google" id="ProtNLM"/>
    </source>
</evidence>
<accession>A0ABC9FMA2</accession>
<proteinExistence type="predicted"/>
<dbReference type="SUPFAM" id="SSF81383">
    <property type="entry name" value="F-box domain"/>
    <property type="match status" value="1"/>
</dbReference>
<name>A0ABC9FMA2_9POAL</name>
<dbReference type="InterPro" id="IPR011043">
    <property type="entry name" value="Gal_Oxase/kelch_b-propeller"/>
</dbReference>